<name>A0ABT3V9E2_9ACTN</name>
<evidence type="ECO:0000256" key="1">
    <source>
        <dbReference type="ARBA" id="ARBA00004651"/>
    </source>
</evidence>
<feature type="transmembrane region" description="Helical" evidence="7">
    <location>
        <begin position="882"/>
        <end position="907"/>
    </location>
</feature>
<keyword evidence="10" id="KW-1185">Reference proteome</keyword>
<feature type="region of interest" description="Disordered" evidence="6">
    <location>
        <begin position="74"/>
        <end position="93"/>
    </location>
</feature>
<evidence type="ECO:0000256" key="5">
    <source>
        <dbReference type="ARBA" id="ARBA00023136"/>
    </source>
</evidence>
<feature type="transmembrane region" description="Helical" evidence="7">
    <location>
        <begin position="836"/>
        <end position="861"/>
    </location>
</feature>
<comment type="subcellular location">
    <subcellularLocation>
        <location evidence="1">Cell membrane</location>
        <topology evidence="1">Multi-pass membrane protein</topology>
    </subcellularLocation>
</comment>
<dbReference type="InterPro" id="IPR003838">
    <property type="entry name" value="ABC3_permease_C"/>
</dbReference>
<feature type="transmembrane region" description="Helical" evidence="7">
    <location>
        <begin position="573"/>
        <end position="597"/>
    </location>
</feature>
<feature type="transmembrane region" description="Helical" evidence="7">
    <location>
        <begin position="390"/>
        <end position="416"/>
    </location>
</feature>
<dbReference type="Pfam" id="PF02687">
    <property type="entry name" value="FtsX"/>
    <property type="match status" value="1"/>
</dbReference>
<evidence type="ECO:0000256" key="4">
    <source>
        <dbReference type="ARBA" id="ARBA00022989"/>
    </source>
</evidence>
<dbReference type="EMBL" id="JAIFZO010000002">
    <property type="protein sequence ID" value="MCX4236562.1"/>
    <property type="molecule type" value="Genomic_DNA"/>
</dbReference>
<evidence type="ECO:0000313" key="9">
    <source>
        <dbReference type="EMBL" id="MCX4236562.1"/>
    </source>
</evidence>
<dbReference type="Proteomes" id="UP001165590">
    <property type="component" value="Unassembled WGS sequence"/>
</dbReference>
<evidence type="ECO:0000259" key="8">
    <source>
        <dbReference type="Pfam" id="PF02687"/>
    </source>
</evidence>
<reference evidence="9" key="1">
    <citation type="journal article" date="2022" name="bioRxiv">
        <title>Discovery and biosynthetic assessment of Streptomyces ortus sp nov. isolated from a deep-sea sponge.</title>
        <authorList>
            <person name="Williams S.E."/>
        </authorList>
    </citation>
    <scope>NUCLEOTIDE SEQUENCE</scope>
    <source>
        <strain evidence="9">A15ISP2-DRY2</strain>
    </source>
</reference>
<gene>
    <name evidence="9" type="ORF">K3769_28090</name>
</gene>
<feature type="transmembrane region" description="Helical" evidence="7">
    <location>
        <begin position="422"/>
        <end position="442"/>
    </location>
</feature>
<evidence type="ECO:0000313" key="10">
    <source>
        <dbReference type="Proteomes" id="UP001165590"/>
    </source>
</evidence>
<proteinExistence type="predicted"/>
<evidence type="ECO:0000256" key="7">
    <source>
        <dbReference type="SAM" id="Phobius"/>
    </source>
</evidence>
<feature type="domain" description="ABC3 transporter permease C-terminal" evidence="8">
    <location>
        <begin position="847"/>
        <end position="962"/>
    </location>
</feature>
<evidence type="ECO:0000256" key="3">
    <source>
        <dbReference type="ARBA" id="ARBA00022692"/>
    </source>
</evidence>
<feature type="compositionally biased region" description="Low complexity" evidence="6">
    <location>
        <begin position="691"/>
        <end position="709"/>
    </location>
</feature>
<dbReference type="RefSeq" id="WP_267029056.1">
    <property type="nucleotide sequence ID" value="NZ_JAIFZO010000002.1"/>
</dbReference>
<evidence type="ECO:0000256" key="2">
    <source>
        <dbReference type="ARBA" id="ARBA00022475"/>
    </source>
</evidence>
<evidence type="ECO:0000256" key="6">
    <source>
        <dbReference type="SAM" id="MobiDB-lite"/>
    </source>
</evidence>
<organism evidence="9 10">
    <name type="scientific">Streptomyces ortus</name>
    <dbReference type="NCBI Taxonomy" id="2867268"/>
    <lineage>
        <taxon>Bacteria</taxon>
        <taxon>Bacillati</taxon>
        <taxon>Actinomycetota</taxon>
        <taxon>Actinomycetes</taxon>
        <taxon>Kitasatosporales</taxon>
        <taxon>Streptomycetaceae</taxon>
        <taxon>Streptomyces</taxon>
    </lineage>
</organism>
<sequence>MSEVGRRWTFTRRGAEPPVAPWIRTRLRAAPGAAVALALLVLATVCLAASFPRAVDRYEDAGLRRAVSDATALRTSVQMSAPPPSLGASQAERESVLRPASVRERYQRILKVIEHPLVADPDQSAYGVRTTKSLEAPEKWLPRPTGLPAQMTLVAQNGLADHARLREGRLPRADGTVTAATPELEAAVTTETARRLHIKVGAVVHVPAVERAPLAVRVTGIVAPRDREGAYWATQPVLRTPSLVRLPTQGAEPSIYWLGALLLAPDAAPALLGTPGAPARYWQLAPAPAALTASELPRLASAIAALESGPGLLKVRALTDPEADASTDLDDVLASYAGLRSGIRPLVAVAAFGSASVAAVVLLMAGGLAADRRRGELALLRARGVSLRGLTARLFAETAVVAVPAAALGIAGALFAVPYGRLSYAVWTAAAVALVACAMLPVRAWLTHRAVRVHGAREDLASVRPSRRRTVAELTLLVLASAAVFALRSRGTSGGSAGTAGAGDAADLDAAGSGSGDQLVALAPVLIGVIAALLLVRLYPLPLRWLARPAGRLRGAVGHLSLARAGRTSVSTVLPLLALLTALTTAAFGGSVLAGVADARDRAALLSLGADARVEVMGALPAGLPAQLHSAPGVREVTPLSIGYQARPGTGAETVPLVGVEPEGYARLAGSTHLGAFSAGELKAPASATGAAKGPESAKSGASSSPSNDASHEASNDASNDASKGAPLPALASPAVAARFGTQPFPVRLEDGSDITVRIAVVRELTPAVSGAEFLVVDRAGLGAAPARPTALLLTGDGMDAGALHKAAGSAADVRLRADERARYVDSPLQSGAEHVYAVAVAAGSGYAVLALLLALVRAAPERTALLARLRTMGLTRSQGRRLLVLEALPQALLAAVGGALTGWAAVRLLAPGVDLTAVALATPGGSPPPGTAALHTDPASLLLPALAVLLVATGIAAAQAWWTGRRGSVRELRAGDAR</sequence>
<comment type="caution">
    <text evidence="9">The sequence shown here is derived from an EMBL/GenBank/DDBJ whole genome shotgun (WGS) entry which is preliminary data.</text>
</comment>
<feature type="transmembrane region" description="Helical" evidence="7">
    <location>
        <begin position="942"/>
        <end position="963"/>
    </location>
</feature>
<accession>A0ABT3V9E2</accession>
<feature type="transmembrane region" description="Helical" evidence="7">
    <location>
        <begin position="470"/>
        <end position="487"/>
    </location>
</feature>
<keyword evidence="3 7" id="KW-0812">Transmembrane</keyword>
<keyword evidence="2" id="KW-1003">Cell membrane</keyword>
<keyword evidence="4 7" id="KW-1133">Transmembrane helix</keyword>
<feature type="region of interest" description="Disordered" evidence="6">
    <location>
        <begin position="687"/>
        <end position="727"/>
    </location>
</feature>
<feature type="transmembrane region" description="Helical" evidence="7">
    <location>
        <begin position="346"/>
        <end position="369"/>
    </location>
</feature>
<keyword evidence="5 7" id="KW-0472">Membrane</keyword>
<protein>
    <submittedName>
        <fullName evidence="9">ABC transporter permease</fullName>
    </submittedName>
</protein>
<feature type="transmembrane region" description="Helical" evidence="7">
    <location>
        <begin position="519"/>
        <end position="539"/>
    </location>
</feature>